<name>K6YFM1_9ALTE</name>
<proteinExistence type="predicted"/>
<sequence length="298" mass="33985">MPNETPIERRRRIAAHSGITSLRTDFKYICKKHPTRIGIITEGDSWFAYPKKWVLLGADINVIHHIEKVVAKTDKVNMLRLACNGDEAVDMMSGQQKADLESVMQQTSEYVKLILFSGGGNDIVGKRDMPMILNQYEEGFTAQDCIHAARFNRKMDAIMLAYDQLIDLRDEYIPDATIITHTYDLAKPSEDGAEFFWGLIKTKPWIYPYLIEKNIPEQLHLPIVEILLGTLKTRLQALASQPEHLDKLVVVDTQGILRPGNKTDWLNEIHPTESGFKKIAKPIYTKMRELIPALPAFK</sequence>
<organism evidence="1 2">
    <name type="scientific">Aliiglaciecola lipolytica E3</name>
    <dbReference type="NCBI Taxonomy" id="1127673"/>
    <lineage>
        <taxon>Bacteria</taxon>
        <taxon>Pseudomonadati</taxon>
        <taxon>Pseudomonadota</taxon>
        <taxon>Gammaproteobacteria</taxon>
        <taxon>Alteromonadales</taxon>
        <taxon>Alteromonadaceae</taxon>
        <taxon>Aliiglaciecola</taxon>
    </lineage>
</organism>
<accession>K6YFM1</accession>
<dbReference type="InterPro" id="IPR036514">
    <property type="entry name" value="SGNH_hydro_sf"/>
</dbReference>
<dbReference type="RefSeq" id="WP_008846749.1">
    <property type="nucleotide sequence ID" value="NZ_BAEN01000076.1"/>
</dbReference>
<dbReference type="OrthoDB" id="6194308at2"/>
<dbReference type="Gene3D" id="3.40.50.1110">
    <property type="entry name" value="SGNH hydrolase"/>
    <property type="match status" value="1"/>
</dbReference>
<dbReference type="AlphaFoldDB" id="K6YFM1"/>
<protein>
    <recommendedName>
        <fullName evidence="3">SGNH hydrolase-type esterase domain-containing protein</fullName>
    </recommendedName>
</protein>
<keyword evidence="2" id="KW-1185">Reference proteome</keyword>
<comment type="caution">
    <text evidence="1">The sequence shown here is derived from an EMBL/GenBank/DDBJ whole genome shotgun (WGS) entry which is preliminary data.</text>
</comment>
<dbReference type="EMBL" id="BAEN01000076">
    <property type="protein sequence ID" value="GAC16947.1"/>
    <property type="molecule type" value="Genomic_DNA"/>
</dbReference>
<dbReference type="eggNOG" id="COG2755">
    <property type="taxonomic scope" value="Bacteria"/>
</dbReference>
<dbReference type="SUPFAM" id="SSF52266">
    <property type="entry name" value="SGNH hydrolase"/>
    <property type="match status" value="1"/>
</dbReference>
<gene>
    <name evidence="1" type="ORF">GLIP_4336</name>
</gene>
<dbReference type="GO" id="GO:0016788">
    <property type="term" value="F:hydrolase activity, acting on ester bonds"/>
    <property type="evidence" value="ECO:0007669"/>
    <property type="project" value="UniProtKB-ARBA"/>
</dbReference>
<evidence type="ECO:0000313" key="2">
    <source>
        <dbReference type="Proteomes" id="UP000006334"/>
    </source>
</evidence>
<dbReference type="Proteomes" id="UP000006334">
    <property type="component" value="Unassembled WGS sequence"/>
</dbReference>
<reference evidence="1 2" key="1">
    <citation type="journal article" date="2017" name="Antonie Van Leeuwenhoek">
        <title>Rhizobium rhizosphaerae sp. nov., a novel species isolated from rice rhizosphere.</title>
        <authorList>
            <person name="Zhao J.J."/>
            <person name="Zhang J."/>
            <person name="Zhang R.J."/>
            <person name="Zhang C.W."/>
            <person name="Yin H.Q."/>
            <person name="Zhang X.X."/>
        </authorList>
    </citation>
    <scope>NUCLEOTIDE SEQUENCE [LARGE SCALE GENOMIC DNA]</scope>
    <source>
        <strain evidence="1 2">E3</strain>
    </source>
</reference>
<evidence type="ECO:0008006" key="3">
    <source>
        <dbReference type="Google" id="ProtNLM"/>
    </source>
</evidence>
<dbReference type="STRING" id="1127673.GLIP_4336"/>
<evidence type="ECO:0000313" key="1">
    <source>
        <dbReference type="EMBL" id="GAC16947.1"/>
    </source>
</evidence>